<dbReference type="RefSeq" id="WP_107215354.1">
    <property type="nucleotide sequence ID" value="NZ_KZ686269.1"/>
</dbReference>
<dbReference type="AlphaFoldDB" id="A0A2T3HKZ1"/>
<dbReference type="EMBL" id="PYLS01000005">
    <property type="protein sequence ID" value="PST83094.1"/>
    <property type="molecule type" value="Genomic_DNA"/>
</dbReference>
<name>A0A2T3HKZ1_9SPHI</name>
<proteinExistence type="predicted"/>
<gene>
    <name evidence="1" type="ORF">C7T94_10795</name>
</gene>
<evidence type="ECO:0000313" key="2">
    <source>
        <dbReference type="Proteomes" id="UP000240912"/>
    </source>
</evidence>
<dbReference type="Proteomes" id="UP000240912">
    <property type="component" value="Unassembled WGS sequence"/>
</dbReference>
<keyword evidence="2" id="KW-1185">Reference proteome</keyword>
<sequence>MTKKEIIQLRQWNQGLSQSRFDDPEGVVSHFGAMQAQDYSMSLWAVALRMKNPGRGQVEACVNTGKLIRTHVLRPTWHLVHQQDIRWMMRLSAPSLRKATQFIDKQEGLTDDLFKCVWPVIEKQLQQNPSLSKEEIMACLSAESFRISNLLATQILIRAEIDMLICNGDKKGSYALFDTKVPPAPDVPRQESIVRLAEIYFRSRGPATLKDFSWWSGLPLKDAQMGVAELALNRISCENMTFYFNEPAGLGKQRALALLPCYDEYTVSYSEGRDLALPAHVDKQKLGNGIFKPTVLYGEAIVGTWKKNGKGTGVELARFPDQKPIPENVLDSAVSKFLDFIR</sequence>
<organism evidence="1 2">
    <name type="scientific">Pedobacter yulinensis</name>
    <dbReference type="NCBI Taxonomy" id="2126353"/>
    <lineage>
        <taxon>Bacteria</taxon>
        <taxon>Pseudomonadati</taxon>
        <taxon>Bacteroidota</taxon>
        <taxon>Sphingobacteriia</taxon>
        <taxon>Sphingobacteriales</taxon>
        <taxon>Sphingobacteriaceae</taxon>
        <taxon>Pedobacter</taxon>
    </lineage>
</organism>
<dbReference type="PANTHER" id="PTHR38479:SF2">
    <property type="entry name" value="WINGED HELIX DNA-BINDING DOMAIN-CONTAINING PROTEIN"/>
    <property type="match status" value="1"/>
</dbReference>
<dbReference type="PANTHER" id="PTHR38479">
    <property type="entry name" value="LMO0824 PROTEIN"/>
    <property type="match status" value="1"/>
</dbReference>
<evidence type="ECO:0008006" key="3">
    <source>
        <dbReference type="Google" id="ProtNLM"/>
    </source>
</evidence>
<dbReference type="OrthoDB" id="2210247at2"/>
<reference evidence="1 2" key="1">
    <citation type="submission" date="2018-03" db="EMBL/GenBank/DDBJ databases">
        <authorList>
            <person name="Keele B.F."/>
        </authorList>
    </citation>
    <scope>NUCLEOTIDE SEQUENCE [LARGE SCALE GENOMIC DNA]</scope>
    <source>
        <strain evidence="1 2">YL28-9</strain>
    </source>
</reference>
<dbReference type="InterPro" id="IPR009351">
    <property type="entry name" value="AlkZ-like"/>
</dbReference>
<comment type="caution">
    <text evidence="1">The sequence shown here is derived from an EMBL/GenBank/DDBJ whole genome shotgun (WGS) entry which is preliminary data.</text>
</comment>
<accession>A0A2T3HKZ1</accession>
<dbReference type="Pfam" id="PF06224">
    <property type="entry name" value="AlkZ-like"/>
    <property type="match status" value="1"/>
</dbReference>
<evidence type="ECO:0000313" key="1">
    <source>
        <dbReference type="EMBL" id="PST83094.1"/>
    </source>
</evidence>
<protein>
    <recommendedName>
        <fullName evidence="3">Winged helix DNA-binding domain-containing protein</fullName>
    </recommendedName>
</protein>